<keyword evidence="3" id="KW-1185">Reference proteome</keyword>
<sequence>MAAWRKKVTVVPDEDMCYSCFATTKYSCIKCGHSVCNRCSVFKDDEGTPGWVARKSVGYCISCEKEEGAKKTSSGRGAKMDNNGEDKREEATSCAAHQEPEDMSYESDGEEDENGDEDGDGEDSVSEKTDKKAKKAGRKAKWSQSLLDDTIDIIISSDHFKKKLIFTNVKTQKNGQIYAEVLAELKKRCKSRNENVSFTVPQLRSKFKKLVAECKHVALTTKTSTGVKRFQDDKGYSNWFNQLFEGIKTRDACRPELAVEPSASREEVTQSTKDEGNSEASQDCVGKHFVPVKSAPTKKLKKEDPLVEAIHLMRSAIENDPTKQLIQFLKSDLRNQESMRSNFSNCF</sequence>
<protein>
    <submittedName>
        <fullName evidence="2">Uncharacterized protein</fullName>
    </submittedName>
</protein>
<proteinExistence type="predicted"/>
<dbReference type="CDD" id="cd00065">
    <property type="entry name" value="FYVE_like_SF"/>
    <property type="match status" value="1"/>
</dbReference>
<feature type="region of interest" description="Disordered" evidence="1">
    <location>
        <begin position="71"/>
        <end position="139"/>
    </location>
</feature>
<name>A0ABN8Q9B4_9CNID</name>
<feature type="compositionally biased region" description="Basic and acidic residues" evidence="1">
    <location>
        <begin position="78"/>
        <end position="91"/>
    </location>
</feature>
<evidence type="ECO:0000256" key="1">
    <source>
        <dbReference type="SAM" id="MobiDB-lite"/>
    </source>
</evidence>
<organism evidence="2 3">
    <name type="scientific">Porites lobata</name>
    <dbReference type="NCBI Taxonomy" id="104759"/>
    <lineage>
        <taxon>Eukaryota</taxon>
        <taxon>Metazoa</taxon>
        <taxon>Cnidaria</taxon>
        <taxon>Anthozoa</taxon>
        <taxon>Hexacorallia</taxon>
        <taxon>Scleractinia</taxon>
        <taxon>Fungiina</taxon>
        <taxon>Poritidae</taxon>
        <taxon>Porites</taxon>
    </lineage>
</organism>
<reference evidence="2 3" key="1">
    <citation type="submission" date="2022-05" db="EMBL/GenBank/DDBJ databases">
        <authorList>
            <consortium name="Genoscope - CEA"/>
            <person name="William W."/>
        </authorList>
    </citation>
    <scope>NUCLEOTIDE SEQUENCE [LARGE SCALE GENOMIC DNA]</scope>
</reference>
<feature type="compositionally biased region" description="Basic and acidic residues" evidence="1">
    <location>
        <begin position="263"/>
        <end position="276"/>
    </location>
</feature>
<dbReference type="Proteomes" id="UP001159405">
    <property type="component" value="Unassembled WGS sequence"/>
</dbReference>
<gene>
    <name evidence="2" type="ORF">PLOB_00003645</name>
</gene>
<feature type="region of interest" description="Disordered" evidence="1">
    <location>
        <begin position="258"/>
        <end position="281"/>
    </location>
</feature>
<evidence type="ECO:0000313" key="2">
    <source>
        <dbReference type="EMBL" id="CAH3159375.1"/>
    </source>
</evidence>
<accession>A0ABN8Q9B4</accession>
<comment type="caution">
    <text evidence="2">The sequence shown here is derived from an EMBL/GenBank/DDBJ whole genome shotgun (WGS) entry which is preliminary data.</text>
</comment>
<dbReference type="EMBL" id="CALNXK010000113">
    <property type="protein sequence ID" value="CAH3159375.1"/>
    <property type="molecule type" value="Genomic_DNA"/>
</dbReference>
<feature type="compositionally biased region" description="Acidic residues" evidence="1">
    <location>
        <begin position="101"/>
        <end position="124"/>
    </location>
</feature>
<evidence type="ECO:0000313" key="3">
    <source>
        <dbReference type="Proteomes" id="UP001159405"/>
    </source>
</evidence>